<dbReference type="OrthoDB" id="4959at2"/>
<name>A0A2S0M662_MEGEL</name>
<dbReference type="RefSeq" id="WP_027895582.1">
    <property type="nucleotide sequence ID" value="NZ_CALDUZ010000021.1"/>
</dbReference>
<evidence type="ECO:0000259" key="1">
    <source>
        <dbReference type="Pfam" id="PF00148"/>
    </source>
</evidence>
<feature type="domain" description="Nitrogenase/oxidoreductase component 1" evidence="1">
    <location>
        <begin position="178"/>
        <end position="354"/>
    </location>
</feature>
<dbReference type="SUPFAM" id="SSF53807">
    <property type="entry name" value="Helical backbone' metal receptor"/>
    <property type="match status" value="1"/>
</dbReference>
<reference evidence="2 3" key="1">
    <citation type="journal article" date="2018" name="Genome Announc.">
        <title>Complete genomes of two Megasphaera elsdenii strains, NCIMB 702410 and ATCC 25940.</title>
        <authorList>
            <person name="Hatmaker E.A."/>
            <person name="O'Dell K."/>
            <person name="Riley L.A."/>
            <person name="Klingeman D.M."/>
            <person name="Guss A.M."/>
        </authorList>
    </citation>
    <scope>NUCLEOTIDE SEQUENCE [LARGE SCALE GENOMIC DNA]</scope>
    <source>
        <strain evidence="2 3">NCIMB702410</strain>
    </source>
</reference>
<dbReference type="EMBL" id="CP027569">
    <property type="protein sequence ID" value="AVO26950.1"/>
    <property type="molecule type" value="Genomic_DNA"/>
</dbReference>
<organism evidence="2 3">
    <name type="scientific">Megasphaera elsdenii</name>
    <dbReference type="NCBI Taxonomy" id="907"/>
    <lineage>
        <taxon>Bacteria</taxon>
        <taxon>Bacillati</taxon>
        <taxon>Bacillota</taxon>
        <taxon>Negativicutes</taxon>
        <taxon>Veillonellales</taxon>
        <taxon>Veillonellaceae</taxon>
        <taxon>Megasphaera</taxon>
    </lineage>
</organism>
<protein>
    <recommendedName>
        <fullName evidence="1">Nitrogenase/oxidoreductase component 1 domain-containing protein</fullName>
    </recommendedName>
</protein>
<proteinExistence type="predicted"/>
<evidence type="ECO:0000313" key="3">
    <source>
        <dbReference type="Proteomes" id="UP000238358"/>
    </source>
</evidence>
<dbReference type="Pfam" id="PF00148">
    <property type="entry name" value="Oxidored_nitro"/>
    <property type="match status" value="1"/>
</dbReference>
<dbReference type="GO" id="GO:0016491">
    <property type="term" value="F:oxidoreductase activity"/>
    <property type="evidence" value="ECO:0007669"/>
    <property type="project" value="InterPro"/>
</dbReference>
<dbReference type="AlphaFoldDB" id="A0A2S0M662"/>
<gene>
    <name evidence="2" type="ORF">C6Y28_04655</name>
</gene>
<dbReference type="Gene3D" id="3.40.50.1980">
    <property type="entry name" value="Nitrogenase molybdenum iron protein domain"/>
    <property type="match status" value="1"/>
</dbReference>
<dbReference type="Proteomes" id="UP000238358">
    <property type="component" value="Chromosome"/>
</dbReference>
<sequence>MIYENEIHPPQVPRYHVTPDGAEIAIGQASFPKPFHIGLQYASPARGHWTIAHSPMLIPGCHEIYVCCACCLHGVVLSADEVPDGAGRFSMVTLTNENLIKGNLEEMMIDGISHIIDDMPERPKCVEGFTSCMQHFLHIDLHVVYDTLRQKYPDIDFIDGYMIPTLQRRFTPDILGRRQLVRAVQPLPKQKAVNYVVNYYPVDEDNELTVMLRQGGYAIHDFAACKTYEEYKAMGESQANIYFLENAGPAAKDMEKRLDQQALYLPYAYDYETLRRNLQQAAQILGLDLPDCDAYERAVEEKVRALKERVGDTHIAIDYTATPRPLGLAKFLLIHGFNVYAVYLDAISPDEKDTFQFLQTHYPDLSLRSTMHFKRRLLPRDDSRKYGKVLAIGQMAAYFTDTKYFVNLIENSGLYGYVGLLKLLDWIGRADEAENPKMRDIIQIKAWGCHG</sequence>
<evidence type="ECO:0000313" key="2">
    <source>
        <dbReference type="EMBL" id="AVO26950.1"/>
    </source>
</evidence>
<accession>A0A2S0M662</accession>
<dbReference type="InterPro" id="IPR000510">
    <property type="entry name" value="Nase/OxRdtase_comp1"/>
</dbReference>